<accession>A0AAQ3QQE6</accession>
<dbReference type="InterPro" id="IPR011009">
    <property type="entry name" value="Kinase-like_dom_sf"/>
</dbReference>
<dbReference type="InterPro" id="IPR051130">
    <property type="entry name" value="Mito_struct-func_regulator"/>
</dbReference>
<dbReference type="Gene3D" id="1.10.510.10">
    <property type="entry name" value="Transferase(Phosphotransferase) domain 1"/>
    <property type="match status" value="1"/>
</dbReference>
<proteinExistence type="predicted"/>
<dbReference type="SUPFAM" id="SSF56112">
    <property type="entry name" value="Protein kinase-like (PK-like)"/>
    <property type="match status" value="1"/>
</dbReference>
<name>A0AAQ3QQE6_9BACT</name>
<evidence type="ECO:0000259" key="1">
    <source>
        <dbReference type="PROSITE" id="PS50011"/>
    </source>
</evidence>
<dbReference type="InterPro" id="IPR000719">
    <property type="entry name" value="Prot_kinase_dom"/>
</dbReference>
<dbReference type="PANTHER" id="PTHR43173">
    <property type="entry name" value="ABC1 FAMILY PROTEIN"/>
    <property type="match status" value="1"/>
</dbReference>
<protein>
    <submittedName>
        <fullName evidence="2">AarF/UbiB family protein</fullName>
    </submittedName>
</protein>
<dbReference type="GO" id="GO:0004672">
    <property type="term" value="F:protein kinase activity"/>
    <property type="evidence" value="ECO:0007669"/>
    <property type="project" value="InterPro"/>
</dbReference>
<sequence length="447" mass="51679">MATNKEQRSIPKYKLARAASLVTTGAKIGGNYAKYYAKKKITGEASKEELHRVNAEESYSAFSTLKGGPLKVAQLLSVDQNILPPAYQEQFAQAQYSAPPLSYPLVSRTFKQELGKVPDKLFDTFTKSAVNAASIGQVHKATLGDQTYAVKIQYPGVAQSLKSDLRLVKPIAVRILGISAKDIDYYFREVEERLLEETDYRLELKRSIDLSKRTSHLKDIRFPKYFSDHSTRRILTMEWIDGMPLDKWAESDVSQAERDRIGQAMWDFYHFQIHDLREFHADPHPGNFLIKDGLLYVLDFGCVKYLEEDFYQLYFQLLDMNQVLDDSTFVELLQKVGLILPKDNAADRLILKDLYRESIELLSRPFQRETFDFGDPQYVKEIYAFSERTQKDKEIRRINTARGSRHAVYLNRTYYGLYNLLAQMRSNIRAEIPELLRNESRDEVLVS</sequence>
<dbReference type="EMBL" id="CP136920">
    <property type="protein sequence ID" value="WOO40163.1"/>
    <property type="molecule type" value="Genomic_DNA"/>
</dbReference>
<gene>
    <name evidence="2" type="ORF">RZN69_16195</name>
</gene>
<dbReference type="GO" id="GO:0005524">
    <property type="term" value="F:ATP binding"/>
    <property type="evidence" value="ECO:0007669"/>
    <property type="project" value="InterPro"/>
</dbReference>
<dbReference type="PROSITE" id="PS50011">
    <property type="entry name" value="PROTEIN_KINASE_DOM"/>
    <property type="match status" value="1"/>
</dbReference>
<dbReference type="PANTHER" id="PTHR43173:SF19">
    <property type="entry name" value="AARF DOMAIN-CONTAINING PROTEIN KINASE 1"/>
    <property type="match status" value="1"/>
</dbReference>
<organism evidence="2 3">
    <name type="scientific">Rubellicoccus peritrichatus</name>
    <dbReference type="NCBI Taxonomy" id="3080537"/>
    <lineage>
        <taxon>Bacteria</taxon>
        <taxon>Pseudomonadati</taxon>
        <taxon>Verrucomicrobiota</taxon>
        <taxon>Opitutia</taxon>
        <taxon>Puniceicoccales</taxon>
        <taxon>Cerasicoccaceae</taxon>
        <taxon>Rubellicoccus</taxon>
    </lineage>
</organism>
<dbReference type="KEGG" id="puo:RZN69_16195"/>
<evidence type="ECO:0000313" key="3">
    <source>
        <dbReference type="Proteomes" id="UP001304300"/>
    </source>
</evidence>
<keyword evidence="3" id="KW-1185">Reference proteome</keyword>
<evidence type="ECO:0000313" key="2">
    <source>
        <dbReference type="EMBL" id="WOO40163.1"/>
    </source>
</evidence>
<reference evidence="2 3" key="1">
    <citation type="submission" date="2023-10" db="EMBL/GenBank/DDBJ databases">
        <title>Rubellicoccus peritrichatus gen. nov., sp. nov., isolated from an algae of coral reef tank.</title>
        <authorList>
            <person name="Luo J."/>
        </authorList>
    </citation>
    <scope>NUCLEOTIDE SEQUENCE [LARGE SCALE GENOMIC DNA]</scope>
    <source>
        <strain evidence="2 3">CR14</strain>
    </source>
</reference>
<dbReference type="RefSeq" id="WP_317832295.1">
    <property type="nucleotide sequence ID" value="NZ_CP136920.1"/>
</dbReference>
<dbReference type="Proteomes" id="UP001304300">
    <property type="component" value="Chromosome"/>
</dbReference>
<feature type="domain" description="Protein kinase" evidence="1">
    <location>
        <begin position="124"/>
        <end position="445"/>
    </location>
</feature>
<dbReference type="Pfam" id="PF03109">
    <property type="entry name" value="ABC1"/>
    <property type="match status" value="1"/>
</dbReference>
<dbReference type="AlphaFoldDB" id="A0AAQ3QQE6"/>
<dbReference type="InterPro" id="IPR004147">
    <property type="entry name" value="ABC1_dom"/>
</dbReference>